<dbReference type="Gene3D" id="3.90.226.10">
    <property type="entry name" value="2-enoyl-CoA Hydratase, Chain A, domain 1"/>
    <property type="match status" value="1"/>
</dbReference>
<sequence>MQEMPHIGSSGAAAHPLRPSISLMWVQRRRLCSAAAVNGFRWSMAHFFFIHRFLLHPPALMVQEAPWTVDELRQMDEMINISANFSTEAYKTCTSMPEEEIRAISYSENQRLVLTAEQAREKGLISGTVDGIIDTSISYVVSD</sequence>
<accession>Q11IP2</accession>
<protein>
    <submittedName>
        <fullName evidence="1">Uncharacterized protein</fullName>
    </submittedName>
</protein>
<evidence type="ECO:0000313" key="1">
    <source>
        <dbReference type="EMBL" id="ABG62733.1"/>
    </source>
</evidence>
<dbReference type="HOGENOM" id="CLU_1802645_0_0_5"/>
<dbReference type="SUPFAM" id="SSF52096">
    <property type="entry name" value="ClpP/crotonase"/>
    <property type="match status" value="1"/>
</dbReference>
<dbReference type="AlphaFoldDB" id="Q11IP2"/>
<reference evidence="1" key="1">
    <citation type="submission" date="2006-06" db="EMBL/GenBank/DDBJ databases">
        <title>Complete sequence of chromosome of Chelativorans sp. BNC1.</title>
        <authorList>
            <consortium name="US DOE Joint Genome Institute"/>
            <person name="Copeland A."/>
            <person name="Lucas S."/>
            <person name="Lapidus A."/>
            <person name="Barry K."/>
            <person name="Detter J.C."/>
            <person name="Glavina del Rio T."/>
            <person name="Hammon N."/>
            <person name="Israni S."/>
            <person name="Dalin E."/>
            <person name="Tice H."/>
            <person name="Pitluck S."/>
            <person name="Chertkov O."/>
            <person name="Brettin T."/>
            <person name="Bruce D."/>
            <person name="Han C."/>
            <person name="Tapia R."/>
            <person name="Gilna P."/>
            <person name="Schmutz J."/>
            <person name="Larimer F."/>
            <person name="Land M."/>
            <person name="Hauser L."/>
            <person name="Kyrpides N."/>
            <person name="Mikhailova N."/>
            <person name="Richardson P."/>
        </authorList>
    </citation>
    <scope>NUCLEOTIDE SEQUENCE</scope>
    <source>
        <strain evidence="1">BNC1</strain>
    </source>
</reference>
<organism evidence="1">
    <name type="scientific">Chelativorans sp. (strain BNC1)</name>
    <dbReference type="NCBI Taxonomy" id="266779"/>
    <lineage>
        <taxon>Bacteria</taxon>
        <taxon>Pseudomonadati</taxon>
        <taxon>Pseudomonadota</taxon>
        <taxon>Alphaproteobacteria</taxon>
        <taxon>Hyphomicrobiales</taxon>
        <taxon>Phyllobacteriaceae</taxon>
        <taxon>Chelativorans</taxon>
    </lineage>
</organism>
<name>Q11IP2_CHESB</name>
<gene>
    <name evidence="1" type="ordered locus">Meso_1337</name>
</gene>
<dbReference type="KEGG" id="mes:Meso_1337"/>
<dbReference type="InterPro" id="IPR029045">
    <property type="entry name" value="ClpP/crotonase-like_dom_sf"/>
</dbReference>
<dbReference type="EMBL" id="CP000390">
    <property type="protein sequence ID" value="ABG62733.1"/>
    <property type="molecule type" value="Genomic_DNA"/>
</dbReference>
<proteinExistence type="predicted"/>